<protein>
    <recommendedName>
        <fullName evidence="4">Lipoprotein</fullName>
    </recommendedName>
</protein>
<organism evidence="2 3">
    <name type="scientific">Streptomyces boncukensis</name>
    <dbReference type="NCBI Taxonomy" id="2711219"/>
    <lineage>
        <taxon>Bacteria</taxon>
        <taxon>Bacillati</taxon>
        <taxon>Actinomycetota</taxon>
        <taxon>Actinomycetes</taxon>
        <taxon>Kitasatosporales</taxon>
        <taxon>Streptomycetaceae</taxon>
        <taxon>Streptomyces</taxon>
    </lineage>
</organism>
<reference evidence="2 3" key="1">
    <citation type="submission" date="2020-02" db="EMBL/GenBank/DDBJ databases">
        <title>Whole-genome analyses of novel actinobacteria.</title>
        <authorList>
            <person name="Sahin N."/>
            <person name="Tatar D."/>
        </authorList>
    </citation>
    <scope>NUCLEOTIDE SEQUENCE [LARGE SCALE GENOMIC DNA]</scope>
    <source>
        <strain evidence="2 3">SB3404</strain>
    </source>
</reference>
<name>A0A6G4X633_9ACTN</name>
<dbReference type="EMBL" id="JAAKZZ010000494">
    <property type="protein sequence ID" value="NGO72592.1"/>
    <property type="molecule type" value="Genomic_DNA"/>
</dbReference>
<dbReference type="Proteomes" id="UP000477722">
    <property type="component" value="Unassembled WGS sequence"/>
</dbReference>
<dbReference type="Gene3D" id="2.50.20.20">
    <property type="match status" value="1"/>
</dbReference>
<dbReference type="SUPFAM" id="SSF89392">
    <property type="entry name" value="Prokaryotic lipoproteins and lipoprotein localization factors"/>
    <property type="match status" value="1"/>
</dbReference>
<dbReference type="AlphaFoldDB" id="A0A6G4X633"/>
<evidence type="ECO:0008006" key="4">
    <source>
        <dbReference type="Google" id="ProtNLM"/>
    </source>
</evidence>
<evidence type="ECO:0000313" key="3">
    <source>
        <dbReference type="Proteomes" id="UP000477722"/>
    </source>
</evidence>
<feature type="chain" id="PRO_5039627606" description="Lipoprotein" evidence="1">
    <location>
        <begin position="32"/>
        <end position="291"/>
    </location>
</feature>
<comment type="caution">
    <text evidence="2">The sequence shown here is derived from an EMBL/GenBank/DDBJ whole genome shotgun (WGS) entry which is preliminary data.</text>
</comment>
<keyword evidence="1" id="KW-0732">Signal</keyword>
<accession>A0A6G4X633</accession>
<dbReference type="InterPro" id="IPR029046">
    <property type="entry name" value="LolA/LolB/LppX"/>
</dbReference>
<evidence type="ECO:0000313" key="2">
    <source>
        <dbReference type="EMBL" id="NGO72592.1"/>
    </source>
</evidence>
<keyword evidence="3" id="KW-1185">Reference proteome</keyword>
<proteinExistence type="predicted"/>
<gene>
    <name evidence="2" type="ORF">G5C65_30395</name>
</gene>
<dbReference type="RefSeq" id="WP_165302272.1">
    <property type="nucleotide sequence ID" value="NZ_JAAKZZ010000494.1"/>
</dbReference>
<evidence type="ECO:0000256" key="1">
    <source>
        <dbReference type="SAM" id="SignalP"/>
    </source>
</evidence>
<dbReference type="PROSITE" id="PS51257">
    <property type="entry name" value="PROKAR_LIPOPROTEIN"/>
    <property type="match status" value="1"/>
</dbReference>
<sequence length="291" mass="30419">MAVRWQRRCGAAAAPALVAALLAAALTPLTAGCAALGGTADGRSPGGPGASRDARPAPDAVRRAAEALVRAGTSRVRTSMEMASGGTRVVVQGAGSFDYARGTGRLVVSLPRGTSGERPGERRPVVELLTPRALYMKNREGVPPGKWVRVPTATLPDGNLVSGGATDPVSAAELLRGARTVRRLGATDLDGTRVWHFRGTVDVRAAADAASPSVRRRLTAAEKGFSGHTIPFDAYLDGQGRLRKVRHRFTFAGERGDVTVLSTTRAHGFGVPVRVTMPEDRDIYAGAIAVP</sequence>
<feature type="signal peptide" evidence="1">
    <location>
        <begin position="1"/>
        <end position="31"/>
    </location>
</feature>